<evidence type="ECO:0000313" key="2">
    <source>
        <dbReference type="EMBL" id="JAH52501.1"/>
    </source>
</evidence>
<accession>A0A0E9TFX9</accession>
<dbReference type="EMBL" id="GBXM01056076">
    <property type="protein sequence ID" value="JAH52501.1"/>
    <property type="molecule type" value="Transcribed_RNA"/>
</dbReference>
<proteinExistence type="predicted"/>
<dbReference type="AlphaFoldDB" id="A0A0E9TFX9"/>
<organism evidence="2">
    <name type="scientific">Anguilla anguilla</name>
    <name type="common">European freshwater eel</name>
    <name type="synonym">Muraena anguilla</name>
    <dbReference type="NCBI Taxonomy" id="7936"/>
    <lineage>
        <taxon>Eukaryota</taxon>
        <taxon>Metazoa</taxon>
        <taxon>Chordata</taxon>
        <taxon>Craniata</taxon>
        <taxon>Vertebrata</taxon>
        <taxon>Euteleostomi</taxon>
        <taxon>Actinopterygii</taxon>
        <taxon>Neopterygii</taxon>
        <taxon>Teleostei</taxon>
        <taxon>Anguilliformes</taxon>
        <taxon>Anguillidae</taxon>
        <taxon>Anguilla</taxon>
    </lineage>
</organism>
<reference evidence="2" key="2">
    <citation type="journal article" date="2015" name="Fish Shellfish Immunol.">
        <title>Early steps in the European eel (Anguilla anguilla)-Vibrio vulnificus interaction in the gills: Role of the RtxA13 toxin.</title>
        <authorList>
            <person name="Callol A."/>
            <person name="Pajuelo D."/>
            <person name="Ebbesson L."/>
            <person name="Teles M."/>
            <person name="MacKenzie S."/>
            <person name="Amaro C."/>
        </authorList>
    </citation>
    <scope>NUCLEOTIDE SEQUENCE</scope>
</reference>
<sequence length="64" mass="7480">MKVKAENEQIKHEIQSGTKERARTQYNGQMVKHTKISRQTRRPKPRTGVEGVSLWSNMSNQQTR</sequence>
<reference evidence="2" key="1">
    <citation type="submission" date="2014-11" db="EMBL/GenBank/DDBJ databases">
        <authorList>
            <person name="Amaro Gonzalez C."/>
        </authorList>
    </citation>
    <scope>NUCLEOTIDE SEQUENCE</scope>
</reference>
<feature type="compositionally biased region" description="Basic residues" evidence="1">
    <location>
        <begin position="32"/>
        <end position="45"/>
    </location>
</feature>
<name>A0A0E9TFX9_ANGAN</name>
<protein>
    <submittedName>
        <fullName evidence="2">Uncharacterized protein</fullName>
    </submittedName>
</protein>
<feature type="compositionally biased region" description="Basic and acidic residues" evidence="1">
    <location>
        <begin position="1"/>
        <end position="23"/>
    </location>
</feature>
<feature type="compositionally biased region" description="Polar residues" evidence="1">
    <location>
        <begin position="54"/>
        <end position="64"/>
    </location>
</feature>
<feature type="region of interest" description="Disordered" evidence="1">
    <location>
        <begin position="1"/>
        <end position="64"/>
    </location>
</feature>
<evidence type="ECO:0000256" key="1">
    <source>
        <dbReference type="SAM" id="MobiDB-lite"/>
    </source>
</evidence>